<gene>
    <name evidence="2" type="ORF">MHBO_002875</name>
</gene>
<feature type="region of interest" description="Disordered" evidence="1">
    <location>
        <begin position="49"/>
        <end position="70"/>
    </location>
</feature>
<organism evidence="2 3">
    <name type="scientific">Bonamia ostreae</name>
    <dbReference type="NCBI Taxonomy" id="126728"/>
    <lineage>
        <taxon>Eukaryota</taxon>
        <taxon>Sar</taxon>
        <taxon>Rhizaria</taxon>
        <taxon>Endomyxa</taxon>
        <taxon>Ascetosporea</taxon>
        <taxon>Haplosporida</taxon>
        <taxon>Bonamia</taxon>
    </lineage>
</organism>
<proteinExistence type="predicted"/>
<dbReference type="Proteomes" id="UP001439008">
    <property type="component" value="Unassembled WGS sequence"/>
</dbReference>
<accession>A0ABV2APS5</accession>
<reference evidence="2 3" key="1">
    <citation type="journal article" date="2024" name="BMC Biol.">
        <title>Comparative genomics of Ascetosporea gives new insight into the evolutionary basis for animal parasitism in Rhizaria.</title>
        <authorList>
            <person name="Hiltunen Thoren M."/>
            <person name="Onut-Brannstrom I."/>
            <person name="Alfjorden A."/>
            <person name="Peckova H."/>
            <person name="Swords F."/>
            <person name="Hooper C."/>
            <person name="Holzer A.S."/>
            <person name="Bass D."/>
            <person name="Burki F."/>
        </authorList>
    </citation>
    <scope>NUCLEOTIDE SEQUENCE [LARGE SCALE GENOMIC DNA]</scope>
    <source>
        <strain evidence="2">20-A016</strain>
    </source>
</reference>
<sequence length="70" mass="7860">VVRNLNSNKSYSTAEVSLPNLAKAKEIADRLNGLIVNNEPVMLSVITERTNRENSHTKPVRVQLQKNAKF</sequence>
<evidence type="ECO:0000313" key="2">
    <source>
        <dbReference type="EMBL" id="MES1921337.1"/>
    </source>
</evidence>
<keyword evidence="3" id="KW-1185">Reference proteome</keyword>
<protein>
    <submittedName>
        <fullName evidence="2">Uncharacterized protein</fullName>
    </submittedName>
</protein>
<comment type="caution">
    <text evidence="2">The sequence shown here is derived from an EMBL/GenBank/DDBJ whole genome shotgun (WGS) entry which is preliminary data.</text>
</comment>
<feature type="non-terminal residue" evidence="2">
    <location>
        <position position="1"/>
    </location>
</feature>
<dbReference type="EMBL" id="JBDODL010001255">
    <property type="protein sequence ID" value="MES1921337.1"/>
    <property type="molecule type" value="Genomic_DNA"/>
</dbReference>
<evidence type="ECO:0000256" key="1">
    <source>
        <dbReference type="SAM" id="MobiDB-lite"/>
    </source>
</evidence>
<evidence type="ECO:0000313" key="3">
    <source>
        <dbReference type="Proteomes" id="UP001439008"/>
    </source>
</evidence>
<name>A0ABV2APS5_9EUKA</name>